<dbReference type="AlphaFoldDB" id="A0A250DEX1"/>
<evidence type="ECO:0000313" key="4">
    <source>
        <dbReference type="Proteomes" id="UP000217154"/>
    </source>
</evidence>
<dbReference type="Proteomes" id="UP000217154">
    <property type="component" value="Chromosome"/>
</dbReference>
<name>A0A250DEX1_9BURK</name>
<evidence type="ECO:0000259" key="2">
    <source>
        <dbReference type="Pfam" id="PF09994"/>
    </source>
</evidence>
<dbReference type="EMBL" id="CP023284">
    <property type="protein sequence ID" value="ATA52907.1"/>
    <property type="molecule type" value="Genomic_DNA"/>
</dbReference>
<dbReference type="RefSeq" id="WP_095743860.1">
    <property type="nucleotide sequence ID" value="NZ_CP023284.1"/>
</dbReference>
<dbReference type="KEGG" id="vbo:CKY39_06555"/>
<dbReference type="PANTHER" id="PTHR33840:SF1">
    <property type="entry name" value="TLE1 PHOSPHOLIPASE DOMAIN-CONTAINING PROTEIN"/>
    <property type="match status" value="1"/>
</dbReference>
<feature type="region of interest" description="Disordered" evidence="1">
    <location>
        <begin position="664"/>
        <end position="684"/>
    </location>
</feature>
<evidence type="ECO:0000256" key="1">
    <source>
        <dbReference type="SAM" id="MobiDB-lite"/>
    </source>
</evidence>
<accession>A0A250DEX1</accession>
<dbReference type="InterPro" id="IPR018712">
    <property type="entry name" value="Tle1-like_cat"/>
</dbReference>
<sequence length="684" mass="76965">MTAQLISSLDELAFSDLLNRERFFGEKQSERIKRNYEIGRELRPIGQPGKSCDVNLFMGFFFDGTRNNYDRSTREKDHTHSNVARLYGAYPGQHVPGVPADPDAQWTTNPDNYQQFFKVYVPGVGTPFTQVDDSGTGKDALLGNATALYGERRILWALAQALNCVYRYLTRSGNGPGLFSTEEVLKFCKAFDLGREELLEAGKGSADKRQRENKNRRTLEAMLNKLHESVKPHMIDPTTGQCSKVDPGRVQRIFVSAFGFSRGAAEARVFVNWFLAMCEIDAQLRGQIGPTLASFPVTFDFLGLFDTVASVGVAASSLFADGHGGWADADTSMRIPADVPCLHIVAAHEFRRSFPSDSVHVGNTLPANSREWVCPGMHSDVGGGYMPKEQGKGIDEAGEDMLSRIPLALMYREARILGVPLKLELARPVIQKQFMIAKDLIRDFNAYLAVCRVKEGVLRDIMAEQRKLFILWRKSWAGRAAEMAFVQRASAEDRADLVSADEQFVKEVKDFEAWLKKKKRISGRNSPDGTPHEVDNVPGIDSERVGEWGRIEPYWNETVLTSKLFEDRVHDSHAWFKLTGPEAAEFKEQLEKLVARKKRADEARGQIDPPRGGAPAGLTRRQEQWVNLYLTKGEYAPEFTEGREWYAWGAGYLRYRRVYAGADETRLTQNRRPAERASPEPMMA</sequence>
<evidence type="ECO:0000313" key="3">
    <source>
        <dbReference type="EMBL" id="ATA52907.1"/>
    </source>
</evidence>
<proteinExistence type="predicted"/>
<dbReference type="Pfam" id="PF09994">
    <property type="entry name" value="T6SS_Tle1-like_cat"/>
    <property type="match status" value="1"/>
</dbReference>
<feature type="domain" description="T6SS Phospholipase effector Tle1-like catalytic" evidence="2">
    <location>
        <begin position="296"/>
        <end position="413"/>
    </location>
</feature>
<reference evidence="3 4" key="1">
    <citation type="submission" date="2017-09" db="EMBL/GenBank/DDBJ databases">
        <title>The diverse metabolic capabilities of V. boronicumulans make it an excellent choice for continued studies on novel biodegradation.</title>
        <authorList>
            <person name="Sun S."/>
        </authorList>
    </citation>
    <scope>NUCLEOTIDE SEQUENCE [LARGE SCALE GENOMIC DNA]</scope>
    <source>
        <strain evidence="3 4">J1</strain>
    </source>
</reference>
<gene>
    <name evidence="3" type="ORF">CKY39_06555</name>
</gene>
<organism evidence="3 4">
    <name type="scientific">Variovorax boronicumulans</name>
    <dbReference type="NCBI Taxonomy" id="436515"/>
    <lineage>
        <taxon>Bacteria</taxon>
        <taxon>Pseudomonadati</taxon>
        <taxon>Pseudomonadota</taxon>
        <taxon>Betaproteobacteria</taxon>
        <taxon>Burkholderiales</taxon>
        <taxon>Comamonadaceae</taxon>
        <taxon>Variovorax</taxon>
    </lineage>
</organism>
<protein>
    <recommendedName>
        <fullName evidence="2">T6SS Phospholipase effector Tle1-like catalytic domain-containing protein</fullName>
    </recommendedName>
</protein>
<dbReference type="PANTHER" id="PTHR33840">
    <property type="match status" value="1"/>
</dbReference>